<comment type="function">
    <text evidence="12 13">Component of the acetyl coenzyme A carboxylase (ACC) complex. Biotin carboxylase (BC) catalyzes the carboxylation of biotin on its carrier protein (BCCP) and then the CO(2) group is transferred by the transcarboxylase to acetyl-CoA to form malonyl-CoA.</text>
</comment>
<evidence type="ECO:0000313" key="17">
    <source>
        <dbReference type="Proteomes" id="UP000029738"/>
    </source>
</evidence>
<evidence type="ECO:0000259" key="14">
    <source>
        <dbReference type="PROSITE" id="PS50980"/>
    </source>
</evidence>
<dbReference type="Proteomes" id="UP000029738">
    <property type="component" value="Unassembled WGS sequence"/>
</dbReference>
<feature type="binding site" evidence="13">
    <location>
        <position position="46"/>
    </location>
    <ligand>
        <name>Zn(2+)</name>
        <dbReference type="ChEBI" id="CHEBI:29105"/>
    </ligand>
</feature>
<keyword evidence="6 13" id="KW-0863">Zinc-finger</keyword>
<dbReference type="PANTHER" id="PTHR42995">
    <property type="entry name" value="ACETYL-COENZYME A CARBOXYLASE CARBOXYL TRANSFERASE SUBUNIT BETA, CHLOROPLASTIC"/>
    <property type="match status" value="1"/>
</dbReference>
<proteinExistence type="inferred from homology"/>
<keyword evidence="11 13" id="KW-0275">Fatty acid biosynthesis</keyword>
<evidence type="ECO:0000256" key="4">
    <source>
        <dbReference type="ARBA" id="ARBA00022723"/>
    </source>
</evidence>
<comment type="subunit">
    <text evidence="13">Acetyl-CoA carboxylase is a heterohexamer composed of biotin carboxyl carrier protein (AccB), biotin carboxylase (AccC) and two subunits each of ACCase subunit alpha (AccA) and ACCase subunit beta (AccD).</text>
</comment>
<dbReference type="GO" id="GO:0008270">
    <property type="term" value="F:zinc ion binding"/>
    <property type="evidence" value="ECO:0007669"/>
    <property type="project" value="UniProtKB-UniRule"/>
</dbReference>
<comment type="pathway">
    <text evidence="13">Lipid metabolism; malonyl-CoA biosynthesis; malonyl-CoA from acetyl-CoA: step 1/1.</text>
</comment>
<evidence type="ECO:0000256" key="11">
    <source>
        <dbReference type="ARBA" id="ARBA00023160"/>
    </source>
</evidence>
<dbReference type="InterPro" id="IPR034733">
    <property type="entry name" value="AcCoA_carboxyl_beta"/>
</dbReference>
<comment type="cofactor">
    <cofactor evidence="13">
        <name>Zn(2+)</name>
        <dbReference type="ChEBI" id="CHEBI:29105"/>
    </cofactor>
    <text evidence="13">Binds 1 zinc ion per subunit.</text>
</comment>
<evidence type="ECO:0000256" key="9">
    <source>
        <dbReference type="ARBA" id="ARBA00022840"/>
    </source>
</evidence>
<feature type="zinc finger region" description="C4-type" evidence="13">
    <location>
        <begin position="43"/>
        <end position="65"/>
    </location>
</feature>
<dbReference type="GO" id="GO:0016743">
    <property type="term" value="F:carboxyl- or carbamoyltransferase activity"/>
    <property type="evidence" value="ECO:0007669"/>
    <property type="project" value="UniProtKB-UniRule"/>
</dbReference>
<dbReference type="Pfam" id="PF01039">
    <property type="entry name" value="Carboxyl_trans"/>
    <property type="match status" value="1"/>
</dbReference>
<dbReference type="EMBL" id="JHEG02000019">
    <property type="protein sequence ID" value="KIE12767.1"/>
    <property type="molecule type" value="Genomic_DNA"/>
</dbReference>
<dbReference type="InterPro" id="IPR000438">
    <property type="entry name" value="Acetyl_CoA_COase_Trfase_b_su"/>
</dbReference>
<gene>
    <name evidence="13" type="primary">accD</name>
    <name evidence="16" type="ORF">DA73_0204515</name>
    <name evidence="15" type="ORF">DA73_0400024710</name>
</gene>
<evidence type="ECO:0000256" key="6">
    <source>
        <dbReference type="ARBA" id="ARBA00022771"/>
    </source>
</evidence>
<dbReference type="PANTHER" id="PTHR42995:SF5">
    <property type="entry name" value="ACETYL-COENZYME A CARBOXYLASE CARBOXYL TRANSFERASE SUBUNIT BETA, CHLOROPLASTIC"/>
    <property type="match status" value="1"/>
</dbReference>
<dbReference type="GO" id="GO:0006633">
    <property type="term" value="P:fatty acid biosynthetic process"/>
    <property type="evidence" value="ECO:0007669"/>
    <property type="project" value="UniProtKB-KW"/>
</dbReference>
<dbReference type="SUPFAM" id="SSF52096">
    <property type="entry name" value="ClpP/crotonase"/>
    <property type="match status" value="1"/>
</dbReference>
<evidence type="ECO:0000256" key="12">
    <source>
        <dbReference type="ARBA" id="ARBA00025280"/>
    </source>
</evidence>
<evidence type="ECO:0000256" key="7">
    <source>
        <dbReference type="ARBA" id="ARBA00022832"/>
    </source>
</evidence>
<feature type="binding site" evidence="13">
    <location>
        <position position="43"/>
    </location>
    <ligand>
        <name>Zn(2+)</name>
        <dbReference type="ChEBI" id="CHEBI:29105"/>
    </ligand>
</feature>
<dbReference type="RefSeq" id="WP_038089868.1">
    <property type="nucleotide sequence ID" value="NZ_JHEG04000001.1"/>
</dbReference>
<sequence length="321" mass="35895">MANNEESRGLKSLLDWFANRRKSGSTTPERQEREIADGLWHKCPSCGVLSYTKDLRANQMVCVECGYHNRVDCDERIRQLIDANTWGSIDDRLRPTDPLQFRDRKAYGDRLRETQEKLGLVDAVKTGLGQIDGLPIALGVMDFRFMGGSMGSVVGEKLTRLIEQATQRRYPVVIICTSGGARMQEGMLSLMQMAKISAALQRHRDEKLLYIPVLTNPTTGGVTASFAMLGDIILAEPKATIGFAGRRVIEQTLREKLPEEFQTAEDLLKHGFVDDIVPRTQLKKTLAQLIALHQPISLTTAVQTHNVVVWETRPFSSTVAE</sequence>
<dbReference type="HAMAP" id="MF_01395">
    <property type="entry name" value="AcetylCoA_CT_beta"/>
    <property type="match status" value="1"/>
</dbReference>
<evidence type="ECO:0000256" key="13">
    <source>
        <dbReference type="HAMAP-Rule" id="MF_01395"/>
    </source>
</evidence>
<reference evidence="16" key="1">
    <citation type="journal article" date="2015" name="Genome Announc.">
        <title>Draft Genome Sequence of Tolypothrix boutellei Strain VB521301.</title>
        <authorList>
            <person name="Chandrababunaidu M.M."/>
            <person name="Singh D."/>
            <person name="Sen D."/>
            <person name="Bhan S."/>
            <person name="Das S."/>
            <person name="Gupta A."/>
            <person name="Adhikary S.P."/>
            <person name="Tripathy S."/>
        </authorList>
    </citation>
    <scope>NUCLEOTIDE SEQUENCE</scope>
    <source>
        <strain evidence="16">VB521301</strain>
    </source>
</reference>
<keyword evidence="3 13" id="KW-0808">Transferase</keyword>
<dbReference type="GO" id="GO:0009317">
    <property type="term" value="C:acetyl-CoA carboxylase complex"/>
    <property type="evidence" value="ECO:0007669"/>
    <property type="project" value="InterPro"/>
</dbReference>
<dbReference type="InterPro" id="IPR029045">
    <property type="entry name" value="ClpP/crotonase-like_dom_sf"/>
</dbReference>
<dbReference type="UniPathway" id="UPA00655">
    <property type="reaction ID" value="UER00711"/>
</dbReference>
<evidence type="ECO:0000256" key="5">
    <source>
        <dbReference type="ARBA" id="ARBA00022741"/>
    </source>
</evidence>
<dbReference type="STRING" id="1479485.DA73_0204515"/>
<evidence type="ECO:0000256" key="8">
    <source>
        <dbReference type="ARBA" id="ARBA00022833"/>
    </source>
</evidence>
<keyword evidence="17" id="KW-1185">Reference proteome</keyword>
<keyword evidence="8 13" id="KW-0862">Zinc</keyword>
<dbReference type="PROSITE" id="PS50980">
    <property type="entry name" value="COA_CT_NTER"/>
    <property type="match status" value="1"/>
</dbReference>
<dbReference type="OrthoDB" id="9772975at2"/>
<keyword evidence="5 13" id="KW-0547">Nucleotide-binding</keyword>
<evidence type="ECO:0000256" key="3">
    <source>
        <dbReference type="ARBA" id="ARBA00022679"/>
    </source>
</evidence>
<protein>
    <recommendedName>
        <fullName evidence="13">Acetyl-coenzyme A carboxylase carboxyl transferase subunit beta</fullName>
        <shortName evidence="13">ACCase subunit beta</shortName>
        <shortName evidence="13">Acetyl-CoA carboxylase carboxyltransferase subunit beta</shortName>
        <ecNumber evidence="13">2.1.3.15</ecNumber>
    </recommendedName>
</protein>
<keyword evidence="7 13" id="KW-0276">Fatty acid metabolism</keyword>
<comment type="similarity">
    <text evidence="13">Belongs to the AccD/PCCB family.</text>
</comment>
<evidence type="ECO:0000313" key="16">
    <source>
        <dbReference type="EMBL" id="KIE12767.1"/>
    </source>
</evidence>
<dbReference type="Gene3D" id="3.90.226.10">
    <property type="entry name" value="2-enoyl-CoA Hydratase, Chain A, domain 1"/>
    <property type="match status" value="1"/>
</dbReference>
<feature type="domain" description="CoA carboxyltransferase N-terminal" evidence="14">
    <location>
        <begin position="39"/>
        <end position="308"/>
    </location>
</feature>
<dbReference type="AlphaFoldDB" id="A0A0C1ND95"/>
<reference evidence="15" key="2">
    <citation type="submission" date="2019-11" db="EMBL/GenBank/DDBJ databases">
        <title>Improved Assembly of Tolypothrix boutellei genome.</title>
        <authorList>
            <person name="Sarangi A.N."/>
            <person name="Mukherjee M."/>
            <person name="Ghosh S."/>
            <person name="Singh D."/>
            <person name="Das A."/>
            <person name="Kant S."/>
            <person name="Prusty A."/>
            <person name="Tripathy S."/>
        </authorList>
    </citation>
    <scope>NUCLEOTIDE SEQUENCE</scope>
    <source>
        <strain evidence="15">VB521301</strain>
    </source>
</reference>
<keyword evidence="2 13" id="KW-0444">Lipid biosynthesis</keyword>
<comment type="subcellular location">
    <subcellularLocation>
        <location evidence="1 13">Cytoplasm</location>
    </subcellularLocation>
</comment>
<dbReference type="InterPro" id="IPR011762">
    <property type="entry name" value="COA_CT_N"/>
</dbReference>
<feature type="binding site" evidence="13">
    <location>
        <position position="65"/>
    </location>
    <ligand>
        <name>Zn(2+)</name>
        <dbReference type="ChEBI" id="CHEBI:29105"/>
    </ligand>
</feature>
<dbReference type="EMBL" id="JHEG04000001">
    <property type="protein sequence ID" value="KAF3888333.1"/>
    <property type="molecule type" value="Genomic_DNA"/>
</dbReference>
<evidence type="ECO:0000256" key="1">
    <source>
        <dbReference type="ARBA" id="ARBA00004496"/>
    </source>
</evidence>
<keyword evidence="10 13" id="KW-0443">Lipid metabolism</keyword>
<name>A0A0C1ND95_9CYAN</name>
<dbReference type="GO" id="GO:0003989">
    <property type="term" value="F:acetyl-CoA carboxylase activity"/>
    <property type="evidence" value="ECO:0007669"/>
    <property type="project" value="InterPro"/>
</dbReference>
<dbReference type="InterPro" id="IPR041010">
    <property type="entry name" value="Znf-ACC"/>
</dbReference>
<organism evidence="16">
    <name type="scientific">Tolypothrix bouteillei VB521301</name>
    <dbReference type="NCBI Taxonomy" id="1479485"/>
    <lineage>
        <taxon>Bacteria</taxon>
        <taxon>Bacillati</taxon>
        <taxon>Cyanobacteriota</taxon>
        <taxon>Cyanophyceae</taxon>
        <taxon>Nostocales</taxon>
        <taxon>Tolypothrichaceae</taxon>
        <taxon>Tolypothrix</taxon>
    </lineage>
</organism>
<evidence type="ECO:0000256" key="2">
    <source>
        <dbReference type="ARBA" id="ARBA00022516"/>
    </source>
</evidence>
<evidence type="ECO:0000256" key="10">
    <source>
        <dbReference type="ARBA" id="ARBA00023098"/>
    </source>
</evidence>
<keyword evidence="13" id="KW-0963">Cytoplasm</keyword>
<evidence type="ECO:0000313" key="15">
    <source>
        <dbReference type="EMBL" id="KAF3888333.1"/>
    </source>
</evidence>
<dbReference type="GO" id="GO:0005524">
    <property type="term" value="F:ATP binding"/>
    <property type="evidence" value="ECO:0007669"/>
    <property type="project" value="UniProtKB-KW"/>
</dbReference>
<comment type="caution">
    <text evidence="16">The sequence shown here is derived from an EMBL/GenBank/DDBJ whole genome shotgun (WGS) entry which is preliminary data.</text>
</comment>
<dbReference type="EC" id="2.1.3.15" evidence="13"/>
<comment type="catalytic activity">
    <reaction evidence="13">
        <text>N(6)-carboxybiotinyl-L-lysyl-[protein] + acetyl-CoA = N(6)-biotinyl-L-lysyl-[protein] + malonyl-CoA</text>
        <dbReference type="Rhea" id="RHEA:54728"/>
        <dbReference type="Rhea" id="RHEA-COMP:10505"/>
        <dbReference type="Rhea" id="RHEA-COMP:10506"/>
        <dbReference type="ChEBI" id="CHEBI:57288"/>
        <dbReference type="ChEBI" id="CHEBI:57384"/>
        <dbReference type="ChEBI" id="CHEBI:83144"/>
        <dbReference type="ChEBI" id="CHEBI:83145"/>
        <dbReference type="EC" id="2.1.3.15"/>
    </reaction>
</comment>
<accession>A0A0C1ND95</accession>
<dbReference type="PRINTS" id="PR01070">
    <property type="entry name" value="ACCCTRFRASEB"/>
</dbReference>
<dbReference type="NCBIfam" id="TIGR00515">
    <property type="entry name" value="accD"/>
    <property type="match status" value="1"/>
</dbReference>
<keyword evidence="4 13" id="KW-0479">Metal-binding</keyword>
<keyword evidence="9 13" id="KW-0067">ATP-binding</keyword>
<keyword evidence="15" id="KW-0436">Ligase</keyword>
<feature type="binding site" evidence="13">
    <location>
        <position position="62"/>
    </location>
    <ligand>
        <name>Zn(2+)</name>
        <dbReference type="ChEBI" id="CHEBI:29105"/>
    </ligand>
</feature>
<dbReference type="GO" id="GO:2001295">
    <property type="term" value="P:malonyl-CoA biosynthetic process"/>
    <property type="evidence" value="ECO:0007669"/>
    <property type="project" value="UniProtKB-UniRule"/>
</dbReference>
<dbReference type="Pfam" id="PF17848">
    <property type="entry name" value="Zn_ribbon_ACC"/>
    <property type="match status" value="1"/>
</dbReference>